<evidence type="ECO:0000259" key="2">
    <source>
        <dbReference type="Pfam" id="PF00487"/>
    </source>
</evidence>
<sequence>MMHGVTVLLAGALLLWAGQAIPSRRYRAVLAQDWTHRLFRTMEDADSLRVLQARLRVRGDAYVLAVAAFGGNWLVVAGCCMLAEGAPLAYFPLLAALAAGRFRSLQELAHFAAHGALTQSRRIGEGLADLFSQYPLLLVDVRRWSQMHCGAHHPLVGSERDPVFATLDHLRGKLAASRSPGSRIVKLVFAPLGPAGVGVRMREILEVTASRQIALRLAAFALLWTLGGSWEGRVVLLIALVLWLPWFAWISLLNEHCWFAADDDSSGFERDLAYGKRTYFLGIAGVLSRIFIFPVGDTYHLAHSLVPTVPHQALSHVDALLCRSWPKYSSVPVRHSVFFPWCGSATIYDLNGASLAANHDP</sequence>
<dbReference type="GO" id="GO:0006629">
    <property type="term" value="P:lipid metabolic process"/>
    <property type="evidence" value="ECO:0007669"/>
    <property type="project" value="InterPro"/>
</dbReference>
<keyword evidence="1" id="KW-1133">Transmembrane helix</keyword>
<keyword evidence="1" id="KW-0812">Transmembrane</keyword>
<evidence type="ECO:0000313" key="4">
    <source>
        <dbReference type="Proteomes" id="UP000249135"/>
    </source>
</evidence>
<dbReference type="InterPro" id="IPR005804">
    <property type="entry name" value="FA_desaturase_dom"/>
</dbReference>
<dbReference type="EMBL" id="QFPP01000001">
    <property type="protein sequence ID" value="PZQ78412.1"/>
    <property type="molecule type" value="Genomic_DNA"/>
</dbReference>
<dbReference type="AlphaFoldDB" id="A0A2W5QMC3"/>
<protein>
    <recommendedName>
        <fullName evidence="2">Fatty acid desaturase domain-containing protein</fullName>
    </recommendedName>
</protein>
<evidence type="ECO:0000313" key="3">
    <source>
        <dbReference type="EMBL" id="PZQ78412.1"/>
    </source>
</evidence>
<comment type="caution">
    <text evidence="3">The sequence shown here is derived from an EMBL/GenBank/DDBJ whole genome shotgun (WGS) entry which is preliminary data.</text>
</comment>
<reference evidence="3 4" key="1">
    <citation type="submission" date="2017-08" db="EMBL/GenBank/DDBJ databases">
        <title>Infants hospitalized years apart are colonized by the same room-sourced microbial strains.</title>
        <authorList>
            <person name="Brooks B."/>
            <person name="Olm M.R."/>
            <person name="Firek B.A."/>
            <person name="Baker R."/>
            <person name="Thomas B.C."/>
            <person name="Morowitz M.J."/>
            <person name="Banfield J.F."/>
        </authorList>
    </citation>
    <scope>NUCLEOTIDE SEQUENCE [LARGE SCALE GENOMIC DNA]</scope>
    <source>
        <strain evidence="3">S2_005_003_R2_41</strain>
    </source>
</reference>
<dbReference type="Pfam" id="PF00487">
    <property type="entry name" value="FA_desaturase"/>
    <property type="match status" value="1"/>
</dbReference>
<dbReference type="Proteomes" id="UP000249135">
    <property type="component" value="Unassembled WGS sequence"/>
</dbReference>
<name>A0A2W5QMC3_VARPD</name>
<feature type="domain" description="Fatty acid desaturase" evidence="2">
    <location>
        <begin position="90"/>
        <end position="328"/>
    </location>
</feature>
<organism evidence="3 4">
    <name type="scientific">Variovorax paradoxus</name>
    <dbReference type="NCBI Taxonomy" id="34073"/>
    <lineage>
        <taxon>Bacteria</taxon>
        <taxon>Pseudomonadati</taxon>
        <taxon>Pseudomonadota</taxon>
        <taxon>Betaproteobacteria</taxon>
        <taxon>Burkholderiales</taxon>
        <taxon>Comamonadaceae</taxon>
        <taxon>Variovorax</taxon>
    </lineage>
</organism>
<evidence type="ECO:0000256" key="1">
    <source>
        <dbReference type="SAM" id="Phobius"/>
    </source>
</evidence>
<feature type="transmembrane region" description="Helical" evidence="1">
    <location>
        <begin position="61"/>
        <end position="83"/>
    </location>
</feature>
<gene>
    <name evidence="3" type="ORF">DI563_00060</name>
</gene>
<proteinExistence type="predicted"/>
<accession>A0A2W5QMC3</accession>
<keyword evidence="1" id="KW-0472">Membrane</keyword>